<dbReference type="Proteomes" id="UP001156102">
    <property type="component" value="Unassembled WGS sequence"/>
</dbReference>
<accession>A0AA42BQX0</accession>
<organism evidence="11 12">
    <name type="scientific">Ectobacillus ponti</name>
    <dbReference type="NCBI Taxonomy" id="2961894"/>
    <lineage>
        <taxon>Bacteria</taxon>
        <taxon>Bacillati</taxon>
        <taxon>Bacillota</taxon>
        <taxon>Bacilli</taxon>
        <taxon>Bacillales</taxon>
        <taxon>Bacillaceae</taxon>
        <taxon>Ectobacillus</taxon>
    </lineage>
</organism>
<reference evidence="11" key="1">
    <citation type="submission" date="2022-07" db="EMBL/GenBank/DDBJ databases">
        <authorList>
            <person name="Li W.-J."/>
            <person name="Deng Q.-Q."/>
        </authorList>
    </citation>
    <scope>NUCLEOTIDE SEQUENCE</scope>
    <source>
        <strain evidence="11">SYSU M60031</strain>
    </source>
</reference>
<feature type="binding site" evidence="9">
    <location>
        <begin position="75"/>
        <end position="78"/>
    </location>
    <ligand>
        <name>substrate</name>
    </ligand>
</feature>
<dbReference type="EMBL" id="JANCLT010000014">
    <property type="protein sequence ID" value="MCP8970705.1"/>
    <property type="molecule type" value="Genomic_DNA"/>
</dbReference>
<dbReference type="CDD" id="cd16841">
    <property type="entry name" value="RraA_family"/>
    <property type="match status" value="1"/>
</dbReference>
<dbReference type="Pfam" id="PF03737">
    <property type="entry name" value="RraA-like"/>
    <property type="match status" value="1"/>
</dbReference>
<evidence type="ECO:0000313" key="11">
    <source>
        <dbReference type="EMBL" id="MCP8970705.1"/>
    </source>
</evidence>
<dbReference type="Gene3D" id="3.50.30.40">
    <property type="entry name" value="Ribonuclease E inhibitor RraA/RraA-like"/>
    <property type="match status" value="1"/>
</dbReference>
<sequence length="161" mass="17457">MKFQTADLCDAYGEQVQVCEPLLRSFGGQVRFSGPIATLKVQDDNTLVREALETLPEGTVLVVDGQASTRCALLGDNLAAIAVNRRLGGIIIHGCVRDSGQLRDMDLGIMALAAVPRKSRKEGKGERDVHLQFGGVQWEPGCYVYADEDGIILAKQKLTVE</sequence>
<evidence type="ECO:0000256" key="2">
    <source>
        <dbReference type="ARBA" id="ARBA00001968"/>
    </source>
</evidence>
<feature type="binding site" evidence="9">
    <location>
        <position position="97"/>
    </location>
    <ligand>
        <name>substrate</name>
    </ligand>
</feature>
<gene>
    <name evidence="11" type="primary">rraA</name>
    <name evidence="11" type="ORF">NK662_19495</name>
</gene>
<dbReference type="GO" id="GO:0008428">
    <property type="term" value="F:ribonuclease inhibitor activity"/>
    <property type="evidence" value="ECO:0007669"/>
    <property type="project" value="InterPro"/>
</dbReference>
<keyword evidence="9" id="KW-0460">Magnesium</keyword>
<dbReference type="NCBIfam" id="TIGR01935">
    <property type="entry name" value="NOT-MenG"/>
    <property type="match status" value="1"/>
</dbReference>
<dbReference type="GO" id="GO:0051252">
    <property type="term" value="P:regulation of RNA metabolic process"/>
    <property type="evidence" value="ECO:0007669"/>
    <property type="project" value="InterPro"/>
</dbReference>
<comment type="catalytic activity">
    <reaction evidence="8 10">
        <text>oxaloacetate + H(+) = pyruvate + CO2</text>
        <dbReference type="Rhea" id="RHEA:15641"/>
        <dbReference type="ChEBI" id="CHEBI:15361"/>
        <dbReference type="ChEBI" id="CHEBI:15378"/>
        <dbReference type="ChEBI" id="CHEBI:16452"/>
        <dbReference type="ChEBI" id="CHEBI:16526"/>
        <dbReference type="EC" id="4.1.1.112"/>
    </reaction>
</comment>
<dbReference type="InterPro" id="IPR010203">
    <property type="entry name" value="RraA"/>
</dbReference>
<proteinExistence type="inferred from homology"/>
<evidence type="ECO:0000256" key="8">
    <source>
        <dbReference type="ARBA" id="ARBA00047973"/>
    </source>
</evidence>
<keyword evidence="6 10" id="KW-0456">Lyase</keyword>
<evidence type="ECO:0000256" key="1">
    <source>
        <dbReference type="ARBA" id="ARBA00001342"/>
    </source>
</evidence>
<dbReference type="GO" id="GO:0046872">
    <property type="term" value="F:metal ion binding"/>
    <property type="evidence" value="ECO:0007669"/>
    <property type="project" value="UniProtKB-KW"/>
</dbReference>
<evidence type="ECO:0000256" key="10">
    <source>
        <dbReference type="RuleBase" id="RU004338"/>
    </source>
</evidence>
<dbReference type="InterPro" id="IPR036704">
    <property type="entry name" value="RraA/RraA-like_sf"/>
</dbReference>
<dbReference type="RefSeq" id="WP_254760632.1">
    <property type="nucleotide sequence ID" value="NZ_JANCLT010000014.1"/>
</dbReference>
<comment type="cofactor">
    <cofactor evidence="2 10">
        <name>a divalent metal cation</name>
        <dbReference type="ChEBI" id="CHEBI:60240"/>
    </cofactor>
</comment>
<evidence type="ECO:0000256" key="4">
    <source>
        <dbReference type="ARBA" id="ARBA00011233"/>
    </source>
</evidence>
<dbReference type="GO" id="GO:0047443">
    <property type="term" value="F:4-hydroxy-4-methyl-2-oxoglutarate aldolase activity"/>
    <property type="evidence" value="ECO:0007669"/>
    <property type="project" value="UniProtKB-EC"/>
</dbReference>
<dbReference type="AlphaFoldDB" id="A0AA42BQX0"/>
<dbReference type="EC" id="4.1.1.112" evidence="10"/>
<evidence type="ECO:0000256" key="3">
    <source>
        <dbReference type="ARBA" id="ARBA00008621"/>
    </source>
</evidence>
<comment type="similarity">
    <text evidence="3 10">Belongs to the class II aldolase/RraA-like family.</text>
</comment>
<feature type="binding site" evidence="9">
    <location>
        <position position="98"/>
    </location>
    <ligand>
        <name>Mg(2+)</name>
        <dbReference type="ChEBI" id="CHEBI:18420"/>
    </ligand>
</feature>
<evidence type="ECO:0000256" key="7">
    <source>
        <dbReference type="ARBA" id="ARBA00025046"/>
    </source>
</evidence>
<dbReference type="PANTHER" id="PTHR33254">
    <property type="entry name" value="4-HYDROXY-4-METHYL-2-OXOGLUTARATE ALDOLASE 3-RELATED"/>
    <property type="match status" value="1"/>
</dbReference>
<protein>
    <recommendedName>
        <fullName evidence="10">4-hydroxy-4-methyl-2-oxoglutarate aldolase</fullName>
        <shortName evidence="10">HMG aldolase</shortName>
        <ecNumber evidence="10">4.1.1.112</ecNumber>
        <ecNumber evidence="10">4.1.3.17</ecNumber>
    </recommendedName>
    <alternativeName>
        <fullName evidence="10">Oxaloacetate decarboxylase</fullName>
    </alternativeName>
</protein>
<keyword evidence="12" id="KW-1185">Reference proteome</keyword>
<evidence type="ECO:0000313" key="12">
    <source>
        <dbReference type="Proteomes" id="UP001156102"/>
    </source>
</evidence>
<comment type="catalytic activity">
    <reaction evidence="1 10">
        <text>4-hydroxy-4-methyl-2-oxoglutarate = 2 pyruvate</text>
        <dbReference type="Rhea" id="RHEA:22748"/>
        <dbReference type="ChEBI" id="CHEBI:15361"/>
        <dbReference type="ChEBI" id="CHEBI:58276"/>
        <dbReference type="EC" id="4.1.3.17"/>
    </reaction>
</comment>
<dbReference type="NCBIfam" id="NF006875">
    <property type="entry name" value="PRK09372.1"/>
    <property type="match status" value="1"/>
</dbReference>
<evidence type="ECO:0000256" key="9">
    <source>
        <dbReference type="PIRSR" id="PIRSR605493-1"/>
    </source>
</evidence>
<keyword evidence="5 9" id="KW-0479">Metal-binding</keyword>
<name>A0AA42BQX0_9BACI</name>
<dbReference type="PANTHER" id="PTHR33254:SF4">
    <property type="entry name" value="4-HYDROXY-4-METHYL-2-OXOGLUTARATE ALDOLASE 3-RELATED"/>
    <property type="match status" value="1"/>
</dbReference>
<comment type="cofactor">
    <cofactor evidence="9">
        <name>Mg(2+)</name>
        <dbReference type="ChEBI" id="CHEBI:18420"/>
    </cofactor>
</comment>
<dbReference type="EC" id="4.1.3.17" evidence="10"/>
<dbReference type="SUPFAM" id="SSF89562">
    <property type="entry name" value="RraA-like"/>
    <property type="match status" value="1"/>
</dbReference>
<dbReference type="InterPro" id="IPR005493">
    <property type="entry name" value="RraA/RraA-like"/>
</dbReference>
<comment type="function">
    <text evidence="7 10">Catalyzes the aldol cleavage of 4-hydroxy-4-methyl-2-oxoglutarate (HMG) into 2 molecules of pyruvate. Also contains a secondary oxaloacetate (OAA) decarboxylase activity due to the common pyruvate enolate transition state formed following C-C bond cleavage in the retro-aldol and decarboxylation reactions.</text>
</comment>
<dbReference type="GO" id="GO:0008948">
    <property type="term" value="F:oxaloacetate decarboxylase activity"/>
    <property type="evidence" value="ECO:0007669"/>
    <property type="project" value="UniProtKB-EC"/>
</dbReference>
<evidence type="ECO:0000256" key="5">
    <source>
        <dbReference type="ARBA" id="ARBA00022723"/>
    </source>
</evidence>
<comment type="subunit">
    <text evidence="4 10">Homotrimer.</text>
</comment>
<evidence type="ECO:0000256" key="6">
    <source>
        <dbReference type="ARBA" id="ARBA00023239"/>
    </source>
</evidence>
<comment type="caution">
    <text evidence="11">The sequence shown here is derived from an EMBL/GenBank/DDBJ whole genome shotgun (WGS) entry which is preliminary data.</text>
</comment>